<dbReference type="AlphaFoldDB" id="A0A0B2XIJ5"/>
<dbReference type="Pfam" id="PF13921">
    <property type="entry name" value="Myb_DNA-bind_6"/>
    <property type="match status" value="1"/>
</dbReference>
<comment type="caution">
    <text evidence="2">The sequence shown here is derived from an EMBL/GenBank/DDBJ whole genome shotgun (WGS) entry which is preliminary data.</text>
</comment>
<dbReference type="Proteomes" id="UP000002498">
    <property type="component" value="Unassembled WGS sequence"/>
</dbReference>
<evidence type="ECO:0000256" key="1">
    <source>
        <dbReference type="SAM" id="MobiDB-lite"/>
    </source>
</evidence>
<evidence type="ECO:0000313" key="2">
    <source>
        <dbReference type="EMBL" id="KHO11337.1"/>
    </source>
</evidence>
<dbReference type="OrthoDB" id="4927382at2759"/>
<dbReference type="HOGENOM" id="CLU_071651_0_0_1"/>
<sequence length="241" mass="28227">MEVRSSPSPTRQRFRPTTLSEESQWRDRNDSHEQDGVNRQTDTEYCPSSTDDENEDDYYHDRAKDEGFQPDSRKRRKFGHSSVRPRSPSKRNCPDTSTRENRPRDMFPSPPSTDDVGGVVMSPPSTDDVDGVRAEFDEWALQNVRLKRTIVNDRATFQLQFDWDLCMKHGHIVHQGSKRGHKRGHSARARFTQEEDTLLIKLKEERELSWADIHARFSDRFGWRSKEALQVRYCTKLKCRG</sequence>
<name>A0A0B2XIJ5_METRA</name>
<protein>
    <submittedName>
        <fullName evidence="2">Thioredoxin reductase</fullName>
    </submittedName>
</protein>
<feature type="compositionally biased region" description="Basic and acidic residues" evidence="1">
    <location>
        <begin position="23"/>
        <end position="36"/>
    </location>
</feature>
<dbReference type="EMBL" id="ADNJ02000004">
    <property type="protein sequence ID" value="KHO11337.1"/>
    <property type="molecule type" value="Genomic_DNA"/>
</dbReference>
<organism evidence="2 3">
    <name type="scientific">Metarhizium robertsii (strain ARSEF 23 / ATCC MYA-3075)</name>
    <name type="common">Metarhizium anisopliae (strain ARSEF 23)</name>
    <dbReference type="NCBI Taxonomy" id="655844"/>
    <lineage>
        <taxon>Eukaryota</taxon>
        <taxon>Fungi</taxon>
        <taxon>Dikarya</taxon>
        <taxon>Ascomycota</taxon>
        <taxon>Pezizomycotina</taxon>
        <taxon>Sordariomycetes</taxon>
        <taxon>Hypocreomycetidae</taxon>
        <taxon>Hypocreales</taxon>
        <taxon>Clavicipitaceae</taxon>
        <taxon>Metarhizium</taxon>
    </lineage>
</organism>
<evidence type="ECO:0000313" key="3">
    <source>
        <dbReference type="Proteomes" id="UP000002498"/>
    </source>
</evidence>
<accession>A0A0B2XIJ5</accession>
<keyword evidence="3" id="KW-1185">Reference proteome</keyword>
<dbReference type="RefSeq" id="XP_011411420.1">
    <property type="nucleotide sequence ID" value="XM_011413118.1"/>
</dbReference>
<feature type="compositionally biased region" description="Polar residues" evidence="1">
    <location>
        <begin position="1"/>
        <end position="22"/>
    </location>
</feature>
<feature type="region of interest" description="Disordered" evidence="1">
    <location>
        <begin position="1"/>
        <end position="127"/>
    </location>
</feature>
<proteinExistence type="predicted"/>
<reference evidence="2 3" key="1">
    <citation type="journal article" date="2011" name="PLoS Genet.">
        <title>Genome sequencing and comparative transcriptomics of the model entomopathogenic fungi Metarhizium anisopliae and M. acridum.</title>
        <authorList>
            <person name="Gao Q."/>
            <person name="Jin K."/>
            <person name="Ying S.H."/>
            <person name="Zhang Y."/>
            <person name="Xiao G."/>
            <person name="Shang Y."/>
            <person name="Duan Z."/>
            <person name="Hu X."/>
            <person name="Xie X.Q."/>
            <person name="Zhou G."/>
            <person name="Peng G."/>
            <person name="Luo Z."/>
            <person name="Huang W."/>
            <person name="Wang B."/>
            <person name="Fang W."/>
            <person name="Wang S."/>
            <person name="Zhong Y."/>
            <person name="Ma L.J."/>
            <person name="St Leger R.J."/>
            <person name="Zhao G.P."/>
            <person name="Pei Y."/>
            <person name="Feng M.G."/>
            <person name="Xia Y."/>
            <person name="Wang C."/>
        </authorList>
    </citation>
    <scope>NUCLEOTIDE SEQUENCE [LARGE SCALE GENOMIC DNA]</scope>
    <source>
        <strain evidence="3">ARSEF 23 / ATCC MYA-3075</strain>
    </source>
</reference>
<gene>
    <name evidence="2" type="ORF">MAA_11152</name>
</gene>
<feature type="compositionally biased region" description="Basic and acidic residues" evidence="1">
    <location>
        <begin position="57"/>
        <end position="67"/>
    </location>
</feature>
<dbReference type="GeneID" id="23632600"/>
<dbReference type="KEGG" id="maj:MAA_11152"/>
<reference evidence="2 3" key="2">
    <citation type="journal article" date="2014" name="Proc. Natl. Acad. Sci. U.S.A.">
        <title>Trajectory and genomic determinants of fungal-pathogen speciation and host adaptation.</title>
        <authorList>
            <person name="Hu X."/>
            <person name="Xiao G."/>
            <person name="Zheng P."/>
            <person name="Shang Y."/>
            <person name="Su Y."/>
            <person name="Zhang X."/>
            <person name="Liu X."/>
            <person name="Zhan S."/>
            <person name="St Leger R.J."/>
            <person name="Wang C."/>
        </authorList>
    </citation>
    <scope>GENOME REANNOTATION</scope>
    <source>
        <strain evidence="3">ARSEF 23 / ATCC MYA-3075</strain>
    </source>
</reference>